<protein>
    <submittedName>
        <fullName evidence="2">Uncharacterized protein</fullName>
    </submittedName>
</protein>
<feature type="compositionally biased region" description="Basic residues" evidence="1">
    <location>
        <begin position="1"/>
        <end position="10"/>
    </location>
</feature>
<feature type="compositionally biased region" description="Basic and acidic residues" evidence="1">
    <location>
        <begin position="41"/>
        <end position="53"/>
    </location>
</feature>
<gene>
    <name evidence="2" type="ORF">Tci_895329</name>
</gene>
<feature type="non-terminal residue" evidence="2">
    <location>
        <position position="81"/>
    </location>
</feature>
<evidence type="ECO:0000256" key="1">
    <source>
        <dbReference type="SAM" id="MobiDB-lite"/>
    </source>
</evidence>
<evidence type="ECO:0000313" key="2">
    <source>
        <dbReference type="EMBL" id="GFD23360.1"/>
    </source>
</evidence>
<proteinExistence type="predicted"/>
<feature type="region of interest" description="Disordered" evidence="1">
    <location>
        <begin position="1"/>
        <end position="54"/>
    </location>
</feature>
<organism evidence="2">
    <name type="scientific">Tanacetum cinerariifolium</name>
    <name type="common">Dalmatian daisy</name>
    <name type="synonym">Chrysanthemum cinerariifolium</name>
    <dbReference type="NCBI Taxonomy" id="118510"/>
    <lineage>
        <taxon>Eukaryota</taxon>
        <taxon>Viridiplantae</taxon>
        <taxon>Streptophyta</taxon>
        <taxon>Embryophyta</taxon>
        <taxon>Tracheophyta</taxon>
        <taxon>Spermatophyta</taxon>
        <taxon>Magnoliopsida</taxon>
        <taxon>eudicotyledons</taxon>
        <taxon>Gunneridae</taxon>
        <taxon>Pentapetalae</taxon>
        <taxon>asterids</taxon>
        <taxon>campanulids</taxon>
        <taxon>Asterales</taxon>
        <taxon>Asteraceae</taxon>
        <taxon>Asteroideae</taxon>
        <taxon>Anthemideae</taxon>
        <taxon>Anthemidinae</taxon>
        <taxon>Tanacetum</taxon>
    </lineage>
</organism>
<dbReference type="EMBL" id="BKCJ011344172">
    <property type="protein sequence ID" value="GFD23360.1"/>
    <property type="molecule type" value="Genomic_DNA"/>
</dbReference>
<sequence length="81" mass="8778">FSRPSRKRCRSSSTLVPSPTHDSRSIAPTPADLLPPRKRFRDSYSPEDSREEQIEVDTANVEAVADVGISDGVVAHTGDGV</sequence>
<comment type="caution">
    <text evidence="2">The sequence shown here is derived from an EMBL/GenBank/DDBJ whole genome shotgun (WGS) entry which is preliminary data.</text>
</comment>
<name>A0A699ULA2_TANCI</name>
<feature type="non-terminal residue" evidence="2">
    <location>
        <position position="1"/>
    </location>
</feature>
<reference evidence="2" key="1">
    <citation type="journal article" date="2019" name="Sci. Rep.">
        <title>Draft genome of Tanacetum cinerariifolium, the natural source of mosquito coil.</title>
        <authorList>
            <person name="Yamashiro T."/>
            <person name="Shiraishi A."/>
            <person name="Satake H."/>
            <person name="Nakayama K."/>
        </authorList>
    </citation>
    <scope>NUCLEOTIDE SEQUENCE</scope>
</reference>
<dbReference type="AlphaFoldDB" id="A0A699ULA2"/>
<accession>A0A699ULA2</accession>